<evidence type="ECO:0000313" key="4">
    <source>
        <dbReference type="Proteomes" id="UP001501083"/>
    </source>
</evidence>
<keyword evidence="2" id="KW-0472">Membrane</keyword>
<proteinExistence type="predicted"/>
<dbReference type="InterPro" id="IPR008930">
    <property type="entry name" value="Terpenoid_cyclase/PrenylTrfase"/>
</dbReference>
<dbReference type="EMBL" id="BAABKY010000002">
    <property type="protein sequence ID" value="GAA5072045.1"/>
    <property type="molecule type" value="Genomic_DNA"/>
</dbReference>
<keyword evidence="4" id="KW-1185">Reference proteome</keyword>
<reference evidence="4" key="1">
    <citation type="journal article" date="2019" name="Int. J. Syst. Evol. Microbiol.">
        <title>The Global Catalogue of Microorganisms (GCM) 10K type strain sequencing project: providing services to taxonomists for standard genome sequencing and annotation.</title>
        <authorList>
            <consortium name="The Broad Institute Genomics Platform"/>
            <consortium name="The Broad Institute Genome Sequencing Center for Infectious Disease"/>
            <person name="Wu L."/>
            <person name="Ma J."/>
        </authorList>
    </citation>
    <scope>NUCLEOTIDE SEQUENCE [LARGE SCALE GENOMIC DNA]</scope>
    <source>
        <strain evidence="4">JCM 19212</strain>
    </source>
</reference>
<evidence type="ECO:0000256" key="1">
    <source>
        <dbReference type="SAM" id="MobiDB-lite"/>
    </source>
</evidence>
<evidence type="ECO:0000313" key="3">
    <source>
        <dbReference type="EMBL" id="GAA5072045.1"/>
    </source>
</evidence>
<comment type="caution">
    <text evidence="3">The sequence shown here is derived from an EMBL/GenBank/DDBJ whole genome shotgun (WGS) entry which is preliminary data.</text>
</comment>
<feature type="region of interest" description="Disordered" evidence="1">
    <location>
        <begin position="360"/>
        <end position="384"/>
    </location>
</feature>
<dbReference type="SUPFAM" id="SSF48239">
    <property type="entry name" value="Terpenoid cyclases/Protein prenyltransferases"/>
    <property type="match status" value="1"/>
</dbReference>
<gene>
    <name evidence="3" type="ORF">GCM10025759_11590</name>
</gene>
<dbReference type="Proteomes" id="UP001501083">
    <property type="component" value="Unassembled WGS sequence"/>
</dbReference>
<protein>
    <submittedName>
        <fullName evidence="3">Uncharacterized protein</fullName>
    </submittedName>
</protein>
<feature type="transmembrane region" description="Helical" evidence="2">
    <location>
        <begin position="81"/>
        <end position="101"/>
    </location>
</feature>
<keyword evidence="2" id="KW-0812">Transmembrane</keyword>
<name>A0ABP9LA55_9GAMM</name>
<sequence length="475" mass="53822">MLRWFALTSMALGLLAAILGHVSEIRDGLFEILGPNHLLTIHFGMALLVGVTFLAAYLVLFVWIYRRHLARIEKAARRRTLVSATVLLVSGLAAGSIYAALPPKPDLERVMTSEAGKMRRELIELGKPEGGMRTNRIDNASMLQVWSSAQCLVAIMSSPDAMTDEEARQIRDHLDFINRSQLPGAEGWGYVHELRWGVTEVNAWVVLAELMSTRPDLIGRIWGNRSPEAISRLAHHVDDLSHRQTRGGGWAPINVTDKDEYARTYSTVMATWALVEVERRADLKLSSQKDAINGGIRWLLKYYDNDMESWVPNPIRQQQTESYVGLTTQTLYVIERARPLHFYLLDGNPTYERAQRHMADLMSDSRRRTTDPLSDRPVGRNDRTHDSDVYIGDRMLEGSTFLWFPWTAAYCSEMKEGRLTDPRIDSGCTLLAQRSNELIKHARAEPYAYVMAESLYAINVNLARVARRPPVSTQD</sequence>
<dbReference type="Gene3D" id="1.50.10.20">
    <property type="match status" value="1"/>
</dbReference>
<keyword evidence="2" id="KW-1133">Transmembrane helix</keyword>
<feature type="transmembrane region" description="Helical" evidence="2">
    <location>
        <begin position="44"/>
        <end position="65"/>
    </location>
</feature>
<evidence type="ECO:0000256" key="2">
    <source>
        <dbReference type="SAM" id="Phobius"/>
    </source>
</evidence>
<organism evidence="3 4">
    <name type="scientific">Lysobacter panacisoli</name>
    <dbReference type="NCBI Taxonomy" id="1255263"/>
    <lineage>
        <taxon>Bacteria</taxon>
        <taxon>Pseudomonadati</taxon>
        <taxon>Pseudomonadota</taxon>
        <taxon>Gammaproteobacteria</taxon>
        <taxon>Lysobacterales</taxon>
        <taxon>Lysobacteraceae</taxon>
        <taxon>Lysobacter</taxon>
    </lineage>
</organism>
<accession>A0ABP9LA55</accession>